<reference evidence="21 22" key="1">
    <citation type="submission" date="2017-05" db="EMBL/GenBank/DDBJ databases">
        <title>Vagococcus spp. assemblies.</title>
        <authorList>
            <person name="Gulvik C.A."/>
        </authorList>
    </citation>
    <scope>NUCLEOTIDE SEQUENCE [LARGE SCALE GENOMIC DNA]</scope>
    <source>
        <strain evidence="21 22">CCUG 51432</strain>
    </source>
</reference>
<comment type="pathway">
    <text evidence="3 17 18">Cell wall biogenesis; peptidoglycan biosynthesis.</text>
</comment>
<dbReference type="SUPFAM" id="SSF53623">
    <property type="entry name" value="MurD-like peptide ligases, catalytic domain"/>
    <property type="match status" value="1"/>
</dbReference>
<gene>
    <name evidence="17" type="primary">murD</name>
    <name evidence="21" type="ORF">CBF29_05145</name>
</gene>
<keyword evidence="17 18" id="KW-0131">Cell cycle</keyword>
<evidence type="ECO:0000256" key="7">
    <source>
        <dbReference type="ARBA" id="ARBA00022490"/>
    </source>
</evidence>
<dbReference type="Pfam" id="PF08245">
    <property type="entry name" value="Mur_ligase_M"/>
    <property type="match status" value="1"/>
</dbReference>
<evidence type="ECO:0000256" key="10">
    <source>
        <dbReference type="ARBA" id="ARBA00022840"/>
    </source>
</evidence>
<dbReference type="Pfam" id="PF21799">
    <property type="entry name" value="MurD-like_N"/>
    <property type="match status" value="1"/>
</dbReference>
<protein>
    <recommendedName>
        <fullName evidence="6 17">UDP-N-acetylmuramoylalanine--D-glutamate ligase</fullName>
        <ecNumber evidence="5 17">6.3.2.9</ecNumber>
    </recommendedName>
    <alternativeName>
        <fullName evidence="15 17">D-glutamic acid-adding enzyme</fullName>
    </alternativeName>
    <alternativeName>
        <fullName evidence="14 17">UDP-N-acetylmuramoyl-L-alanyl-D-glutamate synthetase</fullName>
    </alternativeName>
</protein>
<dbReference type="InterPro" id="IPR036565">
    <property type="entry name" value="Mur-like_cat_sf"/>
</dbReference>
<evidence type="ECO:0000256" key="2">
    <source>
        <dbReference type="ARBA" id="ARBA00004496"/>
    </source>
</evidence>
<evidence type="ECO:0000256" key="16">
    <source>
        <dbReference type="ARBA" id="ARBA00047632"/>
    </source>
</evidence>
<dbReference type="GO" id="GO:0005737">
    <property type="term" value="C:cytoplasm"/>
    <property type="evidence" value="ECO:0007669"/>
    <property type="project" value="UniProtKB-SubCell"/>
</dbReference>
<dbReference type="InterPro" id="IPR013221">
    <property type="entry name" value="Mur_ligase_cen"/>
</dbReference>
<dbReference type="InterPro" id="IPR036615">
    <property type="entry name" value="Mur_ligase_C_dom_sf"/>
</dbReference>
<feature type="binding site" evidence="17">
    <location>
        <begin position="119"/>
        <end position="125"/>
    </location>
    <ligand>
        <name>ATP</name>
        <dbReference type="ChEBI" id="CHEBI:30616"/>
    </ligand>
</feature>
<evidence type="ECO:0000256" key="17">
    <source>
        <dbReference type="HAMAP-Rule" id="MF_00639"/>
    </source>
</evidence>
<keyword evidence="12 17" id="KW-0573">Peptidoglycan synthesis</keyword>
<comment type="function">
    <text evidence="1 17 18">Cell wall formation. Catalyzes the addition of glutamate to the nucleotide precursor UDP-N-acetylmuramoyl-L-alanine (UMA).</text>
</comment>
<dbReference type="PANTHER" id="PTHR43692">
    <property type="entry name" value="UDP-N-ACETYLMURAMOYLALANINE--D-GLUTAMATE LIGASE"/>
    <property type="match status" value="1"/>
</dbReference>
<evidence type="ECO:0000256" key="3">
    <source>
        <dbReference type="ARBA" id="ARBA00004752"/>
    </source>
</evidence>
<dbReference type="UniPathway" id="UPA00219"/>
<evidence type="ECO:0000256" key="18">
    <source>
        <dbReference type="RuleBase" id="RU003664"/>
    </source>
</evidence>
<evidence type="ECO:0000259" key="20">
    <source>
        <dbReference type="Pfam" id="PF08245"/>
    </source>
</evidence>
<sequence length="457" mass="50217">MKVVKKYDNIKVLVLGLAKSGLSAGKLLHQLGAIVTVNDGKDFDENPEAQQLLALGVKVITGSHPTELLDEDFELVVKNPGIPYDNPMVVKALDKGLPVITEVELAYQISEAPIIGITGTNGKTTTTTMIAQVLNEGRERQFAYLAGNIGKVASQVAQSVTEENVMVTELSSFQLMGIEEFHPQVAVITNLYEAHLDYHKNRGNYISAKWQIQKNMTPSDHLILNFDQKELRDLSKKTRASILPFSRKDTLSNGVYIKHGEIFYQEEKIMNSADLGVPGEHNLENALAAIAVAKLYGVSNAVIKKSLSTFSGVAHRLEYVGIVAGRKVYNDSKATNILATETALHSFENQKNQVILIAGGLDRGNDFESLEKSLAGIKAGVFYGETKNKLMKTAQDVGIQLIEKTDVLDEAVQAAFDFSEPGDIILFSPACASWDQFTNFEIRGDKFKTLIKNLEKE</sequence>
<dbReference type="HAMAP" id="MF_00639">
    <property type="entry name" value="MurD"/>
    <property type="match status" value="1"/>
</dbReference>
<evidence type="ECO:0000256" key="13">
    <source>
        <dbReference type="ARBA" id="ARBA00023316"/>
    </source>
</evidence>
<keyword evidence="8 17" id="KW-0436">Ligase</keyword>
<dbReference type="GO" id="GO:0008764">
    <property type="term" value="F:UDP-N-acetylmuramoylalanine-D-glutamate ligase activity"/>
    <property type="evidence" value="ECO:0007669"/>
    <property type="project" value="UniProtKB-UniRule"/>
</dbReference>
<dbReference type="Gene3D" id="3.90.190.20">
    <property type="entry name" value="Mur ligase, C-terminal domain"/>
    <property type="match status" value="1"/>
</dbReference>
<dbReference type="AlphaFoldDB" id="A0A430AYB8"/>
<keyword evidence="11 17" id="KW-0133">Cell shape</keyword>
<comment type="caution">
    <text evidence="21">The sequence shown here is derived from an EMBL/GenBank/DDBJ whole genome shotgun (WGS) entry which is preliminary data.</text>
</comment>
<evidence type="ECO:0000256" key="12">
    <source>
        <dbReference type="ARBA" id="ARBA00022984"/>
    </source>
</evidence>
<dbReference type="SUPFAM" id="SSF53244">
    <property type="entry name" value="MurD-like peptide ligases, peptide-binding domain"/>
    <property type="match status" value="1"/>
</dbReference>
<evidence type="ECO:0000256" key="5">
    <source>
        <dbReference type="ARBA" id="ARBA00012212"/>
    </source>
</evidence>
<dbReference type="RefSeq" id="WP_126808079.1">
    <property type="nucleotide sequence ID" value="NZ_NGKA01000006.1"/>
</dbReference>
<comment type="catalytic activity">
    <reaction evidence="16 17 18">
        <text>UDP-N-acetyl-alpha-D-muramoyl-L-alanine + D-glutamate + ATP = UDP-N-acetyl-alpha-D-muramoyl-L-alanyl-D-glutamate + ADP + phosphate + H(+)</text>
        <dbReference type="Rhea" id="RHEA:16429"/>
        <dbReference type="ChEBI" id="CHEBI:15378"/>
        <dbReference type="ChEBI" id="CHEBI:29986"/>
        <dbReference type="ChEBI" id="CHEBI:30616"/>
        <dbReference type="ChEBI" id="CHEBI:43474"/>
        <dbReference type="ChEBI" id="CHEBI:83898"/>
        <dbReference type="ChEBI" id="CHEBI:83900"/>
        <dbReference type="ChEBI" id="CHEBI:456216"/>
        <dbReference type="EC" id="6.3.2.9"/>
    </reaction>
</comment>
<dbReference type="GO" id="GO:0071555">
    <property type="term" value="P:cell wall organization"/>
    <property type="evidence" value="ECO:0007669"/>
    <property type="project" value="UniProtKB-KW"/>
</dbReference>
<evidence type="ECO:0000256" key="9">
    <source>
        <dbReference type="ARBA" id="ARBA00022741"/>
    </source>
</evidence>
<dbReference type="OrthoDB" id="9809796at2"/>
<evidence type="ECO:0000256" key="11">
    <source>
        <dbReference type="ARBA" id="ARBA00022960"/>
    </source>
</evidence>
<dbReference type="GO" id="GO:0008360">
    <property type="term" value="P:regulation of cell shape"/>
    <property type="evidence" value="ECO:0007669"/>
    <property type="project" value="UniProtKB-KW"/>
</dbReference>
<proteinExistence type="inferred from homology"/>
<accession>A0A430AYB8</accession>
<dbReference type="PANTHER" id="PTHR43692:SF1">
    <property type="entry name" value="UDP-N-ACETYLMURAMOYLALANINE--D-GLUTAMATE LIGASE"/>
    <property type="match status" value="1"/>
</dbReference>
<evidence type="ECO:0000313" key="21">
    <source>
        <dbReference type="EMBL" id="RSU13057.1"/>
    </source>
</evidence>
<dbReference type="Gene3D" id="3.40.50.720">
    <property type="entry name" value="NAD(P)-binding Rossmann-like Domain"/>
    <property type="match status" value="1"/>
</dbReference>
<comment type="similarity">
    <text evidence="4 17">Belongs to the MurCDEF family.</text>
</comment>
<dbReference type="GO" id="GO:0051301">
    <property type="term" value="P:cell division"/>
    <property type="evidence" value="ECO:0007669"/>
    <property type="project" value="UniProtKB-KW"/>
</dbReference>
<dbReference type="EC" id="6.3.2.9" evidence="5 17"/>
<keyword evidence="13 17" id="KW-0961">Cell wall biogenesis/degradation</keyword>
<dbReference type="Gene3D" id="3.40.1190.10">
    <property type="entry name" value="Mur-like, catalytic domain"/>
    <property type="match status" value="1"/>
</dbReference>
<comment type="subcellular location">
    <subcellularLocation>
        <location evidence="2 17 18">Cytoplasm</location>
    </subcellularLocation>
</comment>
<keyword evidence="9 17" id="KW-0547">Nucleotide-binding</keyword>
<dbReference type="Proteomes" id="UP000287605">
    <property type="component" value="Unassembled WGS sequence"/>
</dbReference>
<keyword evidence="22" id="KW-1185">Reference proteome</keyword>
<evidence type="ECO:0000256" key="8">
    <source>
        <dbReference type="ARBA" id="ARBA00022598"/>
    </source>
</evidence>
<keyword evidence="17 18" id="KW-0132">Cell division</keyword>
<evidence type="ECO:0000256" key="15">
    <source>
        <dbReference type="ARBA" id="ARBA00032324"/>
    </source>
</evidence>
<dbReference type="SUPFAM" id="SSF51984">
    <property type="entry name" value="MurCD N-terminal domain"/>
    <property type="match status" value="1"/>
</dbReference>
<evidence type="ECO:0000256" key="4">
    <source>
        <dbReference type="ARBA" id="ARBA00010416"/>
    </source>
</evidence>
<dbReference type="GO" id="GO:0009252">
    <property type="term" value="P:peptidoglycan biosynthetic process"/>
    <property type="evidence" value="ECO:0007669"/>
    <property type="project" value="UniProtKB-UniRule"/>
</dbReference>
<dbReference type="Pfam" id="PF02875">
    <property type="entry name" value="Mur_ligase_C"/>
    <property type="match status" value="1"/>
</dbReference>
<feature type="domain" description="Mur ligase central" evidence="20">
    <location>
        <begin position="117"/>
        <end position="293"/>
    </location>
</feature>
<dbReference type="NCBIfam" id="TIGR01087">
    <property type="entry name" value="murD"/>
    <property type="match status" value="1"/>
</dbReference>
<evidence type="ECO:0000259" key="19">
    <source>
        <dbReference type="Pfam" id="PF02875"/>
    </source>
</evidence>
<dbReference type="InterPro" id="IPR005762">
    <property type="entry name" value="MurD"/>
</dbReference>
<keyword evidence="10 17" id="KW-0067">ATP-binding</keyword>
<evidence type="ECO:0000313" key="22">
    <source>
        <dbReference type="Proteomes" id="UP000287605"/>
    </source>
</evidence>
<dbReference type="InterPro" id="IPR004101">
    <property type="entry name" value="Mur_ligase_C"/>
</dbReference>
<dbReference type="EMBL" id="NGKA01000006">
    <property type="protein sequence ID" value="RSU13057.1"/>
    <property type="molecule type" value="Genomic_DNA"/>
</dbReference>
<evidence type="ECO:0000256" key="1">
    <source>
        <dbReference type="ARBA" id="ARBA00002734"/>
    </source>
</evidence>
<dbReference type="GO" id="GO:0005524">
    <property type="term" value="F:ATP binding"/>
    <property type="evidence" value="ECO:0007669"/>
    <property type="project" value="UniProtKB-UniRule"/>
</dbReference>
<evidence type="ECO:0000256" key="6">
    <source>
        <dbReference type="ARBA" id="ARBA00015655"/>
    </source>
</evidence>
<keyword evidence="7 17" id="KW-0963">Cytoplasm</keyword>
<evidence type="ECO:0000256" key="14">
    <source>
        <dbReference type="ARBA" id="ARBA00030398"/>
    </source>
</evidence>
<organism evidence="21 22">
    <name type="scientific">Vagococcus elongatus</name>
    <dbReference type="NCBI Taxonomy" id="180344"/>
    <lineage>
        <taxon>Bacteria</taxon>
        <taxon>Bacillati</taxon>
        <taxon>Bacillota</taxon>
        <taxon>Bacilli</taxon>
        <taxon>Lactobacillales</taxon>
        <taxon>Enterococcaceae</taxon>
        <taxon>Vagococcus</taxon>
    </lineage>
</organism>
<name>A0A430AYB8_9ENTE</name>
<feature type="domain" description="Mur ligase C-terminal" evidence="19">
    <location>
        <begin position="315"/>
        <end position="431"/>
    </location>
</feature>